<keyword evidence="1" id="KW-0812">Transmembrane</keyword>
<dbReference type="AlphaFoldDB" id="A0A423V3G8"/>
<dbReference type="EMBL" id="QWFA01000029">
    <property type="protein sequence ID" value="ROV69131.1"/>
    <property type="molecule type" value="Genomic_DNA"/>
</dbReference>
<keyword evidence="1" id="KW-1133">Transmembrane helix</keyword>
<sequence length="56" mass="5920">MRPSDPWGGPKILTKKRNGAYTWQVIAGSATLGLVVATGAVLAAGPWDNGQRKAER</sequence>
<proteinExistence type="predicted"/>
<accession>A0A423V3G8</accession>
<keyword evidence="2" id="KW-0645">Protease</keyword>
<feature type="non-terminal residue" evidence="2">
    <location>
        <position position="56"/>
    </location>
</feature>
<feature type="transmembrane region" description="Helical" evidence="1">
    <location>
        <begin position="20"/>
        <end position="47"/>
    </location>
</feature>
<organism evidence="2 3">
    <name type="scientific">Streptomyces globisporus</name>
    <dbReference type="NCBI Taxonomy" id="1908"/>
    <lineage>
        <taxon>Bacteria</taxon>
        <taxon>Bacillati</taxon>
        <taxon>Actinomycetota</taxon>
        <taxon>Actinomycetes</taxon>
        <taxon>Kitasatosporales</taxon>
        <taxon>Streptomycetaceae</taxon>
        <taxon>Streptomyces</taxon>
    </lineage>
</organism>
<evidence type="ECO:0000313" key="3">
    <source>
        <dbReference type="Proteomes" id="UP000285596"/>
    </source>
</evidence>
<protein>
    <submittedName>
        <fullName evidence="2">D-alanyl-D-alanine carboxypeptidase</fullName>
    </submittedName>
</protein>
<keyword evidence="1" id="KW-0472">Membrane</keyword>
<dbReference type="GO" id="GO:0004180">
    <property type="term" value="F:carboxypeptidase activity"/>
    <property type="evidence" value="ECO:0007669"/>
    <property type="project" value="UniProtKB-KW"/>
</dbReference>
<name>A0A423V3G8_STRGL</name>
<comment type="caution">
    <text evidence="2">The sequence shown here is derived from an EMBL/GenBank/DDBJ whole genome shotgun (WGS) entry which is preliminary data.</text>
</comment>
<evidence type="ECO:0000313" key="2">
    <source>
        <dbReference type="EMBL" id="ROV69131.1"/>
    </source>
</evidence>
<evidence type="ECO:0000256" key="1">
    <source>
        <dbReference type="SAM" id="Phobius"/>
    </source>
</evidence>
<dbReference type="Proteomes" id="UP000285596">
    <property type="component" value="Unassembled WGS sequence"/>
</dbReference>
<keyword evidence="2" id="KW-0378">Hydrolase</keyword>
<reference evidence="2 3" key="1">
    <citation type="submission" date="2018-08" db="EMBL/GenBank/DDBJ databases">
        <title>Streptomyces globisporus 1912-4Crt, whole genome shotgun sequence.</title>
        <authorList>
            <person name="Matselyukh B."/>
        </authorList>
    </citation>
    <scope>NUCLEOTIDE SEQUENCE [LARGE SCALE GENOMIC DNA]</scope>
    <source>
        <strain evidence="2 3">1912-4Crt</strain>
    </source>
</reference>
<gene>
    <name evidence="2" type="ORF">D3105_07315</name>
</gene>
<keyword evidence="2" id="KW-0121">Carboxypeptidase</keyword>